<protein>
    <submittedName>
        <fullName evidence="1">Uncharacterized protein</fullName>
    </submittedName>
</protein>
<reference evidence="3 4" key="1">
    <citation type="submission" date="2018-08" db="EMBL/GenBank/DDBJ databases">
        <title>A genome reference for cultivated species of the human gut microbiota.</title>
        <authorList>
            <person name="Zou Y."/>
            <person name="Xue W."/>
            <person name="Luo G."/>
        </authorList>
    </citation>
    <scope>NUCLEOTIDE SEQUENCE [LARGE SCALE GENOMIC DNA]</scope>
    <source>
        <strain evidence="2 4">AF14-8</strain>
        <strain evidence="1 3">OM08-13BH</strain>
    </source>
</reference>
<organism evidence="1 3">
    <name type="scientific">Phocaeicola vulgatus</name>
    <name type="common">Bacteroides vulgatus</name>
    <dbReference type="NCBI Taxonomy" id="821"/>
    <lineage>
        <taxon>Bacteria</taxon>
        <taxon>Pseudomonadati</taxon>
        <taxon>Bacteroidota</taxon>
        <taxon>Bacteroidia</taxon>
        <taxon>Bacteroidales</taxon>
        <taxon>Bacteroidaceae</taxon>
        <taxon>Phocaeicola</taxon>
    </lineage>
</organism>
<proteinExistence type="predicted"/>
<sequence length="81" mass="9346">MKTEELVIDMNNLYVQGLIKVINDFMLEEASGCIFTEDRLKSNIEKLKDVFPEERKRMVIAGRAPMFSSPTSGLYKLIFKN</sequence>
<accession>A0A3E4X1P4</accession>
<dbReference type="EMBL" id="QSTG01000001">
    <property type="protein sequence ID" value="RGM48428.1"/>
    <property type="molecule type" value="Genomic_DNA"/>
</dbReference>
<name>A0A3E4X1P4_PHOVU</name>
<dbReference type="EMBL" id="QRYT01000053">
    <property type="protein sequence ID" value="RGV04912.1"/>
    <property type="molecule type" value="Genomic_DNA"/>
</dbReference>
<evidence type="ECO:0000313" key="3">
    <source>
        <dbReference type="Proteomes" id="UP000261003"/>
    </source>
</evidence>
<dbReference type="Proteomes" id="UP000285379">
    <property type="component" value="Unassembled WGS sequence"/>
</dbReference>
<evidence type="ECO:0000313" key="2">
    <source>
        <dbReference type="EMBL" id="RGV04912.1"/>
    </source>
</evidence>
<gene>
    <name evidence="2" type="ORF">DWW27_18000</name>
    <name evidence="1" type="ORF">DXC16_00570</name>
</gene>
<dbReference type="AlphaFoldDB" id="A0A3E4X1P4"/>
<evidence type="ECO:0000313" key="4">
    <source>
        <dbReference type="Proteomes" id="UP000285379"/>
    </source>
</evidence>
<dbReference type="Proteomes" id="UP000261003">
    <property type="component" value="Unassembled WGS sequence"/>
</dbReference>
<evidence type="ECO:0000313" key="1">
    <source>
        <dbReference type="EMBL" id="RGM48428.1"/>
    </source>
</evidence>
<dbReference type="RefSeq" id="WP_046452057.1">
    <property type="nucleotide sequence ID" value="NZ_JABDSB010000038.1"/>
</dbReference>
<comment type="caution">
    <text evidence="1">The sequence shown here is derived from an EMBL/GenBank/DDBJ whole genome shotgun (WGS) entry which is preliminary data.</text>
</comment>